<name>A0AAP0QKT2_9ROSI</name>
<evidence type="ECO:0000313" key="1">
    <source>
        <dbReference type="EMBL" id="KAK9201708.1"/>
    </source>
</evidence>
<dbReference type="Proteomes" id="UP001428341">
    <property type="component" value="Unassembled WGS sequence"/>
</dbReference>
<protein>
    <submittedName>
        <fullName evidence="1">Uncharacterized protein</fullName>
    </submittedName>
</protein>
<gene>
    <name evidence="1" type="ORF">WN944_016914</name>
</gene>
<organism evidence="1 2">
    <name type="scientific">Citrus x changshan-huyou</name>
    <dbReference type="NCBI Taxonomy" id="2935761"/>
    <lineage>
        <taxon>Eukaryota</taxon>
        <taxon>Viridiplantae</taxon>
        <taxon>Streptophyta</taxon>
        <taxon>Embryophyta</taxon>
        <taxon>Tracheophyta</taxon>
        <taxon>Spermatophyta</taxon>
        <taxon>Magnoliopsida</taxon>
        <taxon>eudicotyledons</taxon>
        <taxon>Gunneridae</taxon>
        <taxon>Pentapetalae</taxon>
        <taxon>rosids</taxon>
        <taxon>malvids</taxon>
        <taxon>Sapindales</taxon>
        <taxon>Rutaceae</taxon>
        <taxon>Aurantioideae</taxon>
        <taxon>Citrus</taxon>
    </lineage>
</organism>
<reference evidence="1 2" key="1">
    <citation type="submission" date="2024-05" db="EMBL/GenBank/DDBJ databases">
        <title>Haplotype-resolved chromosome-level genome assembly of Huyou (Citrus changshanensis).</title>
        <authorList>
            <person name="Miao C."/>
            <person name="Chen W."/>
            <person name="Wu Y."/>
            <person name="Wang L."/>
            <person name="Zhao S."/>
            <person name="Grierson D."/>
            <person name="Xu C."/>
            <person name="Chen K."/>
        </authorList>
    </citation>
    <scope>NUCLEOTIDE SEQUENCE [LARGE SCALE GENOMIC DNA]</scope>
    <source>
        <strain evidence="1">01-14</strain>
        <tissue evidence="1">Leaf</tissue>
    </source>
</reference>
<dbReference type="EMBL" id="JBCGBO010000005">
    <property type="protein sequence ID" value="KAK9201708.1"/>
    <property type="molecule type" value="Genomic_DNA"/>
</dbReference>
<sequence>MTTVRLRHSCDSNLCGTHLPWGIRSSWILGVELDDTNLHHLSLSSCFWWLRLMGLAAWCRSNEAWTMVSLVRHGNLERPTEFYADVSLPSNTSN</sequence>
<dbReference type="AlphaFoldDB" id="A0AAP0QKT2"/>
<accession>A0AAP0QKT2</accession>
<comment type="caution">
    <text evidence="1">The sequence shown here is derived from an EMBL/GenBank/DDBJ whole genome shotgun (WGS) entry which is preliminary data.</text>
</comment>
<keyword evidence="2" id="KW-1185">Reference proteome</keyword>
<evidence type="ECO:0000313" key="2">
    <source>
        <dbReference type="Proteomes" id="UP001428341"/>
    </source>
</evidence>
<proteinExistence type="predicted"/>